<evidence type="ECO:0000313" key="4">
    <source>
        <dbReference type="EMBL" id="EHK18176.1"/>
    </source>
</evidence>
<protein>
    <submittedName>
        <fullName evidence="4">Uncharacterized protein</fullName>
    </submittedName>
</protein>
<feature type="domain" description="DUF7102" evidence="2">
    <location>
        <begin position="633"/>
        <end position="799"/>
    </location>
</feature>
<sequence>MTPAPGEPIERTETADEYGRREGCFRNHRRHPFTFQSHVTDIQGTKETTGNDGFITQLGLKMVPLPKPQLTGDVFDEHQRYRESLEKLLHDSPSKIFLSATNTFIKELFIPVSELDLGPCSESDLQEYLHQVHTKRYGNPCKQWLPLASIRTDMDEGLSFPPSLSQLWELLRRELDIDEPILSDTATNLVREQSKSLTASEYKDLLLEQAKIKPYQYSCLDPLSPPLSPVSDDDAPFIPDGDVAVIDLVSEPSSPGRATIEAIQHGMDSDPIISSTFMTSPSGGELPQLIQTCHTVIQEAKVEAPVVHMSSDASNEGNVFTDICLPLIGDNGEEVSNSLEQMGHFDDAFMTLLEDRRYYADQLVNQERVHQDDSISRISVPLLDFEIRPPEWAIHHFTAKTHFTFLRKIKSRCFDLLPVPRDPISETSLRWAVFPLEKRQPIMVDEVAVPDDIITKYLSYEPTSLLSSIDFVLINPDLDVLCLRDDEEIESSFLLDCEADASPPASIQQFGSLDRINSEQPNQTNISENKDFTDPSHPIRRKFDDEAARLLPNSHDTSATSILLHNFMELRGIKRPRLNTDTSLMRQRTGTSPTITGNEASATSNSGAAPPSMAEEMPLAPIPNFEIPSEKASFIISVDLARPILRRLENMWTPEKLIDMDFSRHGTAVWLPGAAQPKGSPSPLSFEADISLSPGTGIIITNILKVRQRPLPGSQSQAQLRERVKNVSQRYENLIVLVSESQSRGEYMGTLAPSDLAAYADFLSFAVALDGDINVHFIPGATDTMASWVLTFMCQHSAKSRAISRFLSSEDTPWEMFLRQAGMNVTAAKVLSKTLFEQAGVSGLALFLNMQVSERLVRFGPLLGGEKLLLLTAKALDRRWGN</sequence>
<dbReference type="OMA" id="RAGMNAY"/>
<name>G9N5Y5_HYPVG</name>
<dbReference type="InterPro" id="IPR057559">
    <property type="entry name" value="SAM_6"/>
</dbReference>
<dbReference type="InterPro" id="IPR055528">
    <property type="entry name" value="DUF7102"/>
</dbReference>
<dbReference type="Proteomes" id="UP000007115">
    <property type="component" value="Unassembled WGS sequence"/>
</dbReference>
<evidence type="ECO:0000259" key="3">
    <source>
        <dbReference type="Pfam" id="PF23395"/>
    </source>
</evidence>
<dbReference type="RefSeq" id="XP_013952373.1">
    <property type="nucleotide sequence ID" value="XM_014096898.1"/>
</dbReference>
<dbReference type="VEuPathDB" id="FungiDB:TRIVIDRAFT_45092"/>
<dbReference type="OrthoDB" id="3647246at2759"/>
<proteinExistence type="predicted"/>
<reference evidence="4 5" key="1">
    <citation type="journal article" date="2011" name="Genome Biol.">
        <title>Comparative genome sequence analysis underscores mycoparasitism as the ancestral life style of Trichoderma.</title>
        <authorList>
            <person name="Kubicek C.P."/>
            <person name="Herrera-Estrella A."/>
            <person name="Seidl-Seiboth V."/>
            <person name="Martinez D.A."/>
            <person name="Druzhinina I.S."/>
            <person name="Thon M."/>
            <person name="Zeilinger S."/>
            <person name="Casas-Flores S."/>
            <person name="Horwitz B.A."/>
            <person name="Mukherjee P.K."/>
            <person name="Mukherjee M."/>
            <person name="Kredics L."/>
            <person name="Alcaraz L.D."/>
            <person name="Aerts A."/>
            <person name="Antal Z."/>
            <person name="Atanasova L."/>
            <person name="Cervantes-Badillo M.G."/>
            <person name="Challacombe J."/>
            <person name="Chertkov O."/>
            <person name="McCluskey K."/>
            <person name="Coulpier F."/>
            <person name="Deshpande N."/>
            <person name="von Doehren H."/>
            <person name="Ebbole D.J."/>
            <person name="Esquivel-Naranjo E.U."/>
            <person name="Fekete E."/>
            <person name="Flipphi M."/>
            <person name="Glaser F."/>
            <person name="Gomez-Rodriguez E.Y."/>
            <person name="Gruber S."/>
            <person name="Han C."/>
            <person name="Henrissat B."/>
            <person name="Hermosa R."/>
            <person name="Hernandez-Onate M."/>
            <person name="Karaffa L."/>
            <person name="Kosti I."/>
            <person name="Le Crom S."/>
            <person name="Lindquist E."/>
            <person name="Lucas S."/>
            <person name="Luebeck M."/>
            <person name="Luebeck P.S."/>
            <person name="Margeot A."/>
            <person name="Metz B."/>
            <person name="Misra M."/>
            <person name="Nevalainen H."/>
            <person name="Omann M."/>
            <person name="Packer N."/>
            <person name="Perrone G."/>
            <person name="Uresti-Rivera E.E."/>
            <person name="Salamov A."/>
            <person name="Schmoll M."/>
            <person name="Seiboth B."/>
            <person name="Shapiro H."/>
            <person name="Sukno S."/>
            <person name="Tamayo-Ramos J.A."/>
            <person name="Tisch D."/>
            <person name="Wiest A."/>
            <person name="Wilkinson H.H."/>
            <person name="Zhang M."/>
            <person name="Coutinho P.M."/>
            <person name="Kenerley C.M."/>
            <person name="Monte E."/>
            <person name="Baker S.E."/>
            <person name="Grigoriev I.V."/>
        </authorList>
    </citation>
    <scope>NUCLEOTIDE SEQUENCE [LARGE SCALE GENOMIC DNA]</scope>
    <source>
        <strain evidence="5">Gv29-8 / FGSC 10586</strain>
    </source>
</reference>
<dbReference type="Pfam" id="PF23394">
    <property type="entry name" value="DUF7102"/>
    <property type="match status" value="1"/>
</dbReference>
<accession>G9N5Y5</accession>
<dbReference type="InParanoid" id="G9N5Y5"/>
<evidence type="ECO:0000256" key="1">
    <source>
        <dbReference type="SAM" id="MobiDB-lite"/>
    </source>
</evidence>
<feature type="region of interest" description="Disordered" evidence="1">
    <location>
        <begin position="517"/>
        <end position="539"/>
    </location>
</feature>
<feature type="compositionally biased region" description="Polar residues" evidence="1">
    <location>
        <begin position="579"/>
        <end position="607"/>
    </location>
</feature>
<organism evidence="4 5">
    <name type="scientific">Hypocrea virens (strain Gv29-8 / FGSC 10586)</name>
    <name type="common">Gliocladium virens</name>
    <name type="synonym">Trichoderma virens</name>
    <dbReference type="NCBI Taxonomy" id="413071"/>
    <lineage>
        <taxon>Eukaryota</taxon>
        <taxon>Fungi</taxon>
        <taxon>Dikarya</taxon>
        <taxon>Ascomycota</taxon>
        <taxon>Pezizomycotina</taxon>
        <taxon>Sordariomycetes</taxon>
        <taxon>Hypocreomycetidae</taxon>
        <taxon>Hypocreales</taxon>
        <taxon>Hypocreaceae</taxon>
        <taxon>Trichoderma</taxon>
    </lineage>
</organism>
<feature type="region of interest" description="Disordered" evidence="1">
    <location>
        <begin position="578"/>
        <end position="616"/>
    </location>
</feature>
<keyword evidence="5" id="KW-1185">Reference proteome</keyword>
<feature type="domain" description="SAM-like" evidence="3">
    <location>
        <begin position="809"/>
        <end position="870"/>
    </location>
</feature>
<comment type="caution">
    <text evidence="4">The sequence shown here is derived from an EMBL/GenBank/DDBJ whole genome shotgun (WGS) entry which is preliminary data.</text>
</comment>
<feature type="compositionally biased region" description="Polar residues" evidence="1">
    <location>
        <begin position="518"/>
        <end position="527"/>
    </location>
</feature>
<dbReference type="GeneID" id="25794381"/>
<evidence type="ECO:0000259" key="2">
    <source>
        <dbReference type="Pfam" id="PF23394"/>
    </source>
</evidence>
<dbReference type="HOGENOM" id="CLU_005396_1_0_1"/>
<evidence type="ECO:0000313" key="5">
    <source>
        <dbReference type="Proteomes" id="UP000007115"/>
    </source>
</evidence>
<dbReference type="eggNOG" id="ENOG502RXCE">
    <property type="taxonomic scope" value="Eukaryota"/>
</dbReference>
<gene>
    <name evidence="4" type="ORF">TRIVIDRAFT_45092</name>
</gene>
<dbReference type="AlphaFoldDB" id="G9N5Y5"/>
<dbReference type="Pfam" id="PF23395">
    <property type="entry name" value="SAM_6"/>
    <property type="match status" value="1"/>
</dbReference>
<dbReference type="EMBL" id="ABDF02000087">
    <property type="protein sequence ID" value="EHK18176.1"/>
    <property type="molecule type" value="Genomic_DNA"/>
</dbReference>